<dbReference type="Pfam" id="PF20013">
    <property type="entry name" value="GAP1-N2"/>
    <property type="match status" value="1"/>
</dbReference>
<dbReference type="EMBL" id="WHOD01000100">
    <property type="protein sequence ID" value="NOU96563.1"/>
    <property type="molecule type" value="Genomic_DNA"/>
</dbReference>
<dbReference type="InterPro" id="IPR013783">
    <property type="entry name" value="Ig-like_fold"/>
</dbReference>
<sequence>MMEQRKPVQQQYFTRDREGVFRTSEGFDTVAKSEGLDNTFIKNTLHPYCVYKAPKELLGRAEEDSSLYPESMVVFHADNGDMVIGRSVYIGTDFTGQRSASFTHQFIVPHERKDEFLHDPQRLFRIRSFESAYDIRNGKTLPELDGISYGTAPADTAEQDRLLTKLGIDQMRFQQLIYAVMSSVTSKKKVYIALDADITETAELAKKLLETVYRCLPYAIRRQLGFMTFNSEPEGKQHLHVIFVEKGSIRLPDRNIEKEYIFDFPGSRFVNTEIPGQEHSYLSFIWNNRNESEQLDQLFGFCEEALQGLDKATALNVQTYVQLQALYAIEQGNEGIYESNRAEMMSNIVAYVNAETVRQKRRLNELFIRLLGKDARDSDSLPTADYIKYLLHYYGFADEGVKTLLTRCFVVFISRVANKTEDGIENAAPIFDQLLGQSSMFDLVMKELYNQQSGTAESYIAYRMAKAGTVKALLEEIRFWIQQSESMVQQRFFANEVLKKVKRLLQTDSLRKRIEAASTLYSYFEELPERQEKRQYEDFCGQLKLEIKLQLLDGLKIADLEYEDMMQLSFMLETVDQELNSHLDKSQKLFLQLLATIYRVLTLTKKEDSELSKAFDIFGPLDLERVQQSLKKLLSTRIASEHFSKIVYAFYQPGSGNGSGYVAEFDYYGLLQYIAEATRGTETIYDFLVWSANDQRFLNLKQEIDANYKAAVSKFFDIHAPRAFRDKEIRLKLLATPNESFVALYNAIKLRQSGKLVRFAVKNRRRLTRLGLVIVPLVVLLIIFRNPIGIGLAAIGPAPVILIDEIPAISKEATITVMISAKDEDPSVSLYVNGQLAGNGKVSKTMELLDGDNAFEFKAVNRGGKESEVVKKRVAFSSPTPIVTVEALPESTRNNSVTVKITALDRNDPSPTLYINGQAVGQSSASKTINLTPGENLIEIKAGNKQGKMSEPIVKKIKLESTAAR</sequence>
<organism evidence="3 4">
    <name type="scientific">Paenibacillus foliorum</name>
    <dbReference type="NCBI Taxonomy" id="2654974"/>
    <lineage>
        <taxon>Bacteria</taxon>
        <taxon>Bacillati</taxon>
        <taxon>Bacillota</taxon>
        <taxon>Bacilli</taxon>
        <taxon>Bacillales</taxon>
        <taxon>Paenibacillaceae</taxon>
        <taxon>Paenibacillus</taxon>
    </lineage>
</organism>
<reference evidence="3" key="1">
    <citation type="submission" date="2019-10" db="EMBL/GenBank/DDBJ databases">
        <title>Description of Paenibacillus glebae sp. nov.</title>
        <authorList>
            <person name="Carlier A."/>
            <person name="Qi S."/>
        </authorList>
    </citation>
    <scope>NUCLEOTIDE SEQUENCE</scope>
    <source>
        <strain evidence="3">LMG 31456</strain>
    </source>
</reference>
<evidence type="ECO:0000313" key="4">
    <source>
        <dbReference type="Proteomes" id="UP000641588"/>
    </source>
</evidence>
<evidence type="ECO:0000259" key="1">
    <source>
        <dbReference type="Pfam" id="PF20013"/>
    </source>
</evidence>
<evidence type="ECO:0000259" key="2">
    <source>
        <dbReference type="Pfam" id="PF20014"/>
    </source>
</evidence>
<dbReference type="InterPro" id="IPR045401">
    <property type="entry name" value="GAP1-M"/>
</dbReference>
<dbReference type="AlphaFoldDB" id="A0A972K439"/>
<evidence type="ECO:0000313" key="3">
    <source>
        <dbReference type="EMBL" id="NOU96563.1"/>
    </source>
</evidence>
<feature type="domain" description="GTPase-associated protein 1 N-terminal" evidence="1">
    <location>
        <begin position="8"/>
        <end position="145"/>
    </location>
</feature>
<gene>
    <name evidence="3" type="ORF">GC093_25570</name>
</gene>
<feature type="domain" description="GTPase-associated protein 1 middle" evidence="2">
    <location>
        <begin position="163"/>
        <end position="265"/>
    </location>
</feature>
<keyword evidence="4" id="KW-1185">Reference proteome</keyword>
<proteinExistence type="predicted"/>
<dbReference type="Pfam" id="PF20014">
    <property type="entry name" value="GAP1-M"/>
    <property type="match status" value="1"/>
</dbReference>
<comment type="caution">
    <text evidence="3">The sequence shown here is derived from an EMBL/GenBank/DDBJ whole genome shotgun (WGS) entry which is preliminary data.</text>
</comment>
<dbReference type="InterPro" id="IPR045402">
    <property type="entry name" value="GAP1-N2"/>
</dbReference>
<name>A0A972K439_9BACL</name>
<dbReference type="Proteomes" id="UP000641588">
    <property type="component" value="Unassembled WGS sequence"/>
</dbReference>
<protein>
    <submittedName>
        <fullName evidence="3">Uncharacterized protein</fullName>
    </submittedName>
</protein>
<dbReference type="Gene3D" id="2.60.40.10">
    <property type="entry name" value="Immunoglobulins"/>
    <property type="match status" value="1"/>
</dbReference>
<accession>A0A972K439</accession>